<proteinExistence type="predicted"/>
<sequence length="46" mass="5347">MMQEYRNCVFHDFKNGLCKNLVCEDHCGRLGLAINLITPEDLHNLK</sequence>
<evidence type="ECO:0000313" key="1">
    <source>
        <dbReference type="EMBL" id="CAF95508.1"/>
    </source>
</evidence>
<dbReference type="OrthoDB" id="10265785at2759"/>
<name>Q4SV24_TETNG</name>
<reference evidence="1" key="2">
    <citation type="submission" date="2004-02" db="EMBL/GenBank/DDBJ databases">
        <authorList>
            <consortium name="Genoscope"/>
            <consortium name="Whitehead Institute Centre for Genome Research"/>
        </authorList>
    </citation>
    <scope>NUCLEOTIDE SEQUENCE</scope>
</reference>
<dbReference type="AlphaFoldDB" id="Q4SV24"/>
<comment type="caution">
    <text evidence="1">The sequence shown here is derived from an EMBL/GenBank/DDBJ whole genome shotgun (WGS) entry which is preliminary data.</text>
</comment>
<reference evidence="1" key="1">
    <citation type="journal article" date="2004" name="Nature">
        <title>Genome duplication in the teleost fish Tetraodon nigroviridis reveals the early vertebrate proto-karyotype.</title>
        <authorList>
            <person name="Jaillon O."/>
            <person name="Aury J.-M."/>
            <person name="Brunet F."/>
            <person name="Petit J.-L."/>
            <person name="Stange-Thomann N."/>
            <person name="Mauceli E."/>
            <person name="Bouneau L."/>
            <person name="Fischer C."/>
            <person name="Ozouf-Costaz C."/>
            <person name="Bernot A."/>
            <person name="Nicaud S."/>
            <person name="Jaffe D."/>
            <person name="Fisher S."/>
            <person name="Lutfalla G."/>
            <person name="Dossat C."/>
            <person name="Segurens B."/>
            <person name="Dasilva C."/>
            <person name="Salanoubat M."/>
            <person name="Levy M."/>
            <person name="Boudet N."/>
            <person name="Castellano S."/>
            <person name="Anthouard V."/>
            <person name="Jubin C."/>
            <person name="Castelli V."/>
            <person name="Katinka M."/>
            <person name="Vacherie B."/>
            <person name="Biemont C."/>
            <person name="Skalli Z."/>
            <person name="Cattolico L."/>
            <person name="Poulain J."/>
            <person name="De Berardinis V."/>
            <person name="Cruaud C."/>
            <person name="Duprat S."/>
            <person name="Brottier P."/>
            <person name="Coutanceau J.-P."/>
            <person name="Gouzy J."/>
            <person name="Parra G."/>
            <person name="Lardier G."/>
            <person name="Chapple C."/>
            <person name="McKernan K.J."/>
            <person name="McEwan P."/>
            <person name="Bosak S."/>
            <person name="Kellis M."/>
            <person name="Volff J.-N."/>
            <person name="Guigo R."/>
            <person name="Zody M.C."/>
            <person name="Mesirov J."/>
            <person name="Lindblad-Toh K."/>
            <person name="Birren B."/>
            <person name="Nusbaum C."/>
            <person name="Kahn D."/>
            <person name="Robinson-Rechavi M."/>
            <person name="Laudet V."/>
            <person name="Schachter V."/>
            <person name="Quetier F."/>
            <person name="Saurin W."/>
            <person name="Scarpelli C."/>
            <person name="Wincker P."/>
            <person name="Lander E.S."/>
            <person name="Weissenbach J."/>
            <person name="Roest Crollius H."/>
        </authorList>
    </citation>
    <scope>NUCLEOTIDE SEQUENCE [LARGE SCALE GENOMIC DNA]</scope>
</reference>
<feature type="non-terminal residue" evidence="1">
    <location>
        <position position="1"/>
    </location>
</feature>
<dbReference type="KEGG" id="tng:GSTEN00012199G001"/>
<gene>
    <name evidence="1" type="ORF">GSTENG00012199001</name>
</gene>
<dbReference type="EMBL" id="CAAE01013813">
    <property type="protein sequence ID" value="CAF95508.1"/>
    <property type="molecule type" value="Genomic_DNA"/>
</dbReference>
<accession>Q4SV24</accession>
<protein>
    <submittedName>
        <fullName evidence="1">(spotted green pufferfish) hypothetical protein</fullName>
    </submittedName>
</protein>
<organism evidence="1">
    <name type="scientific">Tetraodon nigroviridis</name>
    <name type="common">Spotted green pufferfish</name>
    <name type="synonym">Chelonodon nigroviridis</name>
    <dbReference type="NCBI Taxonomy" id="99883"/>
    <lineage>
        <taxon>Eukaryota</taxon>
        <taxon>Metazoa</taxon>
        <taxon>Chordata</taxon>
        <taxon>Craniata</taxon>
        <taxon>Vertebrata</taxon>
        <taxon>Euteleostomi</taxon>
        <taxon>Actinopterygii</taxon>
        <taxon>Neopterygii</taxon>
        <taxon>Teleostei</taxon>
        <taxon>Neoteleostei</taxon>
        <taxon>Acanthomorphata</taxon>
        <taxon>Eupercaria</taxon>
        <taxon>Tetraodontiformes</taxon>
        <taxon>Tetradontoidea</taxon>
        <taxon>Tetraodontidae</taxon>
        <taxon>Tetraodon</taxon>
    </lineage>
</organism>